<dbReference type="PROSITE" id="PS50090">
    <property type="entry name" value="MYB_LIKE"/>
    <property type="match status" value="1"/>
</dbReference>
<dbReference type="GO" id="GO:0003677">
    <property type="term" value="F:DNA binding"/>
    <property type="evidence" value="ECO:0007669"/>
    <property type="project" value="UniProtKB-KW"/>
</dbReference>
<sequence length="153" mass="16988">MSMLSAGNKTVYLFHLSENAHILDGWHNGKSCRLRWCNQLSPPVEHRAFTPEEDDTIIKAHARFGNKWATIARLLSGKTDNTIKNHWNSTLKRKCASMGPIDDPHFAQPLKRSISISAAVPVSTMVVRYLLPTVMATTEVAGRGPTRPCPSPL</sequence>
<dbReference type="PANTHER" id="PTHR47994">
    <property type="entry name" value="F14D16.11-RELATED"/>
    <property type="match status" value="1"/>
</dbReference>
<feature type="domain" description="Myb-like" evidence="5">
    <location>
        <begin position="41"/>
        <end position="91"/>
    </location>
</feature>
<evidence type="ECO:0000256" key="1">
    <source>
        <dbReference type="ARBA" id="ARBA00004123"/>
    </source>
</evidence>
<dbReference type="STRING" id="3818.A0A444YYJ6"/>
<dbReference type="EMBL" id="SDMP01000015">
    <property type="protein sequence ID" value="RYR06976.1"/>
    <property type="molecule type" value="Genomic_DNA"/>
</dbReference>
<dbReference type="CDD" id="cd00167">
    <property type="entry name" value="SANT"/>
    <property type="match status" value="1"/>
</dbReference>
<dbReference type="SUPFAM" id="SSF46689">
    <property type="entry name" value="Homeodomain-like"/>
    <property type="match status" value="1"/>
</dbReference>
<comment type="subcellular location">
    <subcellularLocation>
        <location evidence="1">Nucleus</location>
    </subcellularLocation>
</comment>
<dbReference type="PROSITE" id="PS51294">
    <property type="entry name" value="HTH_MYB"/>
    <property type="match status" value="1"/>
</dbReference>
<feature type="domain" description="HTH myb-type" evidence="6">
    <location>
        <begin position="41"/>
        <end position="95"/>
    </location>
</feature>
<dbReference type="PANTHER" id="PTHR47994:SF5">
    <property type="entry name" value="F14D16.11-RELATED"/>
    <property type="match status" value="1"/>
</dbReference>
<comment type="caution">
    <text evidence="7">The sequence shown here is derived from an EMBL/GenBank/DDBJ whole genome shotgun (WGS) entry which is preliminary data.</text>
</comment>
<organism evidence="7 8">
    <name type="scientific">Arachis hypogaea</name>
    <name type="common">Peanut</name>
    <dbReference type="NCBI Taxonomy" id="3818"/>
    <lineage>
        <taxon>Eukaryota</taxon>
        <taxon>Viridiplantae</taxon>
        <taxon>Streptophyta</taxon>
        <taxon>Embryophyta</taxon>
        <taxon>Tracheophyta</taxon>
        <taxon>Spermatophyta</taxon>
        <taxon>Magnoliopsida</taxon>
        <taxon>eudicotyledons</taxon>
        <taxon>Gunneridae</taxon>
        <taxon>Pentapetalae</taxon>
        <taxon>rosids</taxon>
        <taxon>fabids</taxon>
        <taxon>Fabales</taxon>
        <taxon>Fabaceae</taxon>
        <taxon>Papilionoideae</taxon>
        <taxon>50 kb inversion clade</taxon>
        <taxon>dalbergioids sensu lato</taxon>
        <taxon>Dalbergieae</taxon>
        <taxon>Pterocarpus clade</taxon>
        <taxon>Arachis</taxon>
    </lineage>
</organism>
<dbReference type="InterPro" id="IPR009057">
    <property type="entry name" value="Homeodomain-like_sf"/>
</dbReference>
<evidence type="ECO:0000313" key="8">
    <source>
        <dbReference type="Proteomes" id="UP000289738"/>
    </source>
</evidence>
<dbReference type="AlphaFoldDB" id="A0A444YYJ6"/>
<evidence type="ECO:0000259" key="6">
    <source>
        <dbReference type="PROSITE" id="PS51294"/>
    </source>
</evidence>
<dbReference type="GO" id="GO:0005634">
    <property type="term" value="C:nucleus"/>
    <property type="evidence" value="ECO:0007669"/>
    <property type="project" value="UniProtKB-SubCell"/>
</dbReference>
<reference evidence="7 8" key="1">
    <citation type="submission" date="2019-01" db="EMBL/GenBank/DDBJ databases">
        <title>Sequencing of cultivated peanut Arachis hypogaea provides insights into genome evolution and oil improvement.</title>
        <authorList>
            <person name="Chen X."/>
        </authorList>
    </citation>
    <scope>NUCLEOTIDE SEQUENCE [LARGE SCALE GENOMIC DNA]</scope>
    <source>
        <strain evidence="8">cv. Fuhuasheng</strain>
        <tissue evidence="7">Leaves</tissue>
    </source>
</reference>
<dbReference type="Proteomes" id="UP000289738">
    <property type="component" value="Chromosome B05"/>
</dbReference>
<keyword evidence="3" id="KW-0238">DNA-binding</keyword>
<dbReference type="InterPro" id="IPR017930">
    <property type="entry name" value="Myb_dom"/>
</dbReference>
<evidence type="ECO:0000256" key="3">
    <source>
        <dbReference type="ARBA" id="ARBA00023125"/>
    </source>
</evidence>
<dbReference type="Pfam" id="PF00249">
    <property type="entry name" value="Myb_DNA-binding"/>
    <property type="match status" value="1"/>
</dbReference>
<keyword evidence="4" id="KW-0539">Nucleus</keyword>
<dbReference type="SMART" id="SM00717">
    <property type="entry name" value="SANT"/>
    <property type="match status" value="1"/>
</dbReference>
<evidence type="ECO:0000256" key="2">
    <source>
        <dbReference type="ARBA" id="ARBA00022737"/>
    </source>
</evidence>
<evidence type="ECO:0000256" key="4">
    <source>
        <dbReference type="ARBA" id="ARBA00023242"/>
    </source>
</evidence>
<dbReference type="InterPro" id="IPR015495">
    <property type="entry name" value="Myb_TF_plants"/>
</dbReference>
<dbReference type="OrthoDB" id="2143914at2759"/>
<keyword evidence="2" id="KW-0677">Repeat</keyword>
<keyword evidence="8" id="KW-1185">Reference proteome</keyword>
<gene>
    <name evidence="7" type="ORF">Ahy_B05g074300</name>
</gene>
<name>A0A444YYJ6_ARAHY</name>
<evidence type="ECO:0000313" key="7">
    <source>
        <dbReference type="EMBL" id="RYR06976.1"/>
    </source>
</evidence>
<protein>
    <submittedName>
        <fullName evidence="7">Uncharacterized protein</fullName>
    </submittedName>
</protein>
<dbReference type="InterPro" id="IPR001005">
    <property type="entry name" value="SANT/Myb"/>
</dbReference>
<proteinExistence type="predicted"/>
<dbReference type="Gene3D" id="1.10.10.60">
    <property type="entry name" value="Homeodomain-like"/>
    <property type="match status" value="1"/>
</dbReference>
<evidence type="ECO:0000259" key="5">
    <source>
        <dbReference type="PROSITE" id="PS50090"/>
    </source>
</evidence>
<accession>A0A444YYJ6</accession>